<evidence type="ECO:0000313" key="4">
    <source>
        <dbReference type="EMBL" id="KAJ8041355.1"/>
    </source>
</evidence>
<evidence type="ECO:0000313" key="5">
    <source>
        <dbReference type="Proteomes" id="UP001152320"/>
    </source>
</evidence>
<keyword evidence="2" id="KW-0677">Repeat</keyword>
<dbReference type="PROSITE" id="PS50097">
    <property type="entry name" value="BTB"/>
    <property type="match status" value="1"/>
</dbReference>
<reference evidence="4" key="1">
    <citation type="submission" date="2021-10" db="EMBL/GenBank/DDBJ databases">
        <title>Tropical sea cucumber genome reveals ecological adaptation and Cuvierian tubules defense mechanism.</title>
        <authorList>
            <person name="Chen T."/>
        </authorList>
    </citation>
    <scope>NUCLEOTIDE SEQUENCE</scope>
    <source>
        <strain evidence="4">Nanhai2018</strain>
        <tissue evidence="4">Muscle</tissue>
    </source>
</reference>
<keyword evidence="5" id="KW-1185">Reference proteome</keyword>
<feature type="domain" description="BTB" evidence="3">
    <location>
        <begin position="35"/>
        <end position="102"/>
    </location>
</feature>
<protein>
    <submittedName>
        <fullName evidence="4">Kelch-like protein 11</fullName>
    </submittedName>
</protein>
<dbReference type="Gene3D" id="1.25.40.420">
    <property type="match status" value="1"/>
</dbReference>
<dbReference type="InterPro" id="IPR011333">
    <property type="entry name" value="SKP1/BTB/POZ_sf"/>
</dbReference>
<dbReference type="Pfam" id="PF13964">
    <property type="entry name" value="Beta-prop_Calicin"/>
    <property type="match status" value="1"/>
</dbReference>
<dbReference type="AlphaFoldDB" id="A0A9Q1HCU9"/>
<dbReference type="FunFam" id="1.25.40.420:FF:000001">
    <property type="entry name" value="Kelch-like family member 12"/>
    <property type="match status" value="1"/>
</dbReference>
<evidence type="ECO:0000256" key="2">
    <source>
        <dbReference type="ARBA" id="ARBA00022737"/>
    </source>
</evidence>
<dbReference type="PIRSF" id="PIRSF037037">
    <property type="entry name" value="Kelch-like_protein_gigaxonin"/>
    <property type="match status" value="1"/>
</dbReference>
<dbReference type="InterPro" id="IPR006652">
    <property type="entry name" value="Kelch_1"/>
</dbReference>
<dbReference type="InterPro" id="IPR015915">
    <property type="entry name" value="Kelch-typ_b-propeller"/>
</dbReference>
<dbReference type="SMART" id="SM00875">
    <property type="entry name" value="BACK"/>
    <property type="match status" value="1"/>
</dbReference>
<dbReference type="SMART" id="SM00612">
    <property type="entry name" value="Kelch"/>
    <property type="match status" value="4"/>
</dbReference>
<organism evidence="4 5">
    <name type="scientific">Holothuria leucospilota</name>
    <name type="common">Black long sea cucumber</name>
    <name type="synonym">Mertensiothuria leucospilota</name>
    <dbReference type="NCBI Taxonomy" id="206669"/>
    <lineage>
        <taxon>Eukaryota</taxon>
        <taxon>Metazoa</taxon>
        <taxon>Echinodermata</taxon>
        <taxon>Eleutherozoa</taxon>
        <taxon>Echinozoa</taxon>
        <taxon>Holothuroidea</taxon>
        <taxon>Aspidochirotacea</taxon>
        <taxon>Aspidochirotida</taxon>
        <taxon>Holothuriidae</taxon>
        <taxon>Holothuria</taxon>
    </lineage>
</organism>
<proteinExistence type="predicted"/>
<dbReference type="Pfam" id="PF07707">
    <property type="entry name" value="BACK"/>
    <property type="match status" value="1"/>
</dbReference>
<dbReference type="SUPFAM" id="SSF117281">
    <property type="entry name" value="Kelch motif"/>
    <property type="match status" value="1"/>
</dbReference>
<dbReference type="Proteomes" id="UP001152320">
    <property type="component" value="Chromosome 5"/>
</dbReference>
<gene>
    <name evidence="4" type="ORF">HOLleu_12154</name>
</gene>
<dbReference type="Pfam" id="PF00651">
    <property type="entry name" value="BTB"/>
    <property type="match status" value="1"/>
</dbReference>
<dbReference type="InterPro" id="IPR017096">
    <property type="entry name" value="BTB-kelch_protein"/>
</dbReference>
<name>A0A9Q1HCU9_HOLLE</name>
<dbReference type="InterPro" id="IPR000210">
    <property type="entry name" value="BTB/POZ_dom"/>
</dbReference>
<evidence type="ECO:0000256" key="1">
    <source>
        <dbReference type="ARBA" id="ARBA00022441"/>
    </source>
</evidence>
<dbReference type="Gene3D" id="3.30.710.10">
    <property type="entry name" value="Potassium Channel Kv1.1, Chain A"/>
    <property type="match status" value="1"/>
</dbReference>
<dbReference type="OrthoDB" id="9978265at2759"/>
<dbReference type="PANTHER" id="PTHR45632">
    <property type="entry name" value="LD33804P"/>
    <property type="match status" value="1"/>
</dbReference>
<dbReference type="EMBL" id="JAIZAY010000005">
    <property type="protein sequence ID" value="KAJ8041355.1"/>
    <property type="molecule type" value="Genomic_DNA"/>
</dbReference>
<dbReference type="PANTHER" id="PTHR45632:SF30">
    <property type="entry name" value="BTB DOMAIN-CONTAINING PROTEIN"/>
    <property type="match status" value="1"/>
</dbReference>
<sequence>MGHTSNIAKMEFKEEDRASLILEKLRHQRIDGKYCDMVLCVEGKTFKAHRNVLAACSPYFDTMCNSGFEEEKHNMATIECVTADAMEQILDYMYTGQISITSENVDVILQGADPFLMSQLKEYCYRFLTQNMDASNCFVVRHLADLYGFIDLYERSKMYIRNQFMQVAQNSLEDIIRLNFEEILEIIKDEDIRVEKEETIYELVIAWVKFDVERRSRFFLELLKHVRLPQLNRNYLINIVEKEPLVFDNDECVKLLLDAKHQTDTTRHSYCSDSPVLKPRKGRLQDVVIITGGISEEGPLSECFGYVMEENRWTPLPPLPVELRFHAAAELNGSMYVVGGSSNGLVTNAVHVYDPNINLWKSAANLPEPLEYLSVVACNGYLYALGGIRWDKVQQTVYEYDRDHDCWKKVSDMPTPRYNMQVAVIDNRYIITTAGRDRHRRPVKLVERYDTYTDEWSSLTPIPLEEGTCWDFPVVETYQGKIHVTDLTTRQLCLDPDEDKWTEVPCHFNRLPERTCFQYCCMNRNVFIFGGWGTERSINSPSSDACVYNKDLNLWSNICSPPASTLASACCILQIPYEFLLDSGSQTNTTRPSARVTKP</sequence>
<comment type="caution">
    <text evidence="4">The sequence shown here is derived from an EMBL/GenBank/DDBJ whole genome shotgun (WGS) entry which is preliminary data.</text>
</comment>
<dbReference type="SUPFAM" id="SSF54695">
    <property type="entry name" value="POZ domain"/>
    <property type="match status" value="1"/>
</dbReference>
<dbReference type="Gene3D" id="2.120.10.80">
    <property type="entry name" value="Kelch-type beta propeller"/>
    <property type="match status" value="2"/>
</dbReference>
<dbReference type="CDD" id="cd18186">
    <property type="entry name" value="BTB_POZ_ZBTB_KLHL-like"/>
    <property type="match status" value="1"/>
</dbReference>
<keyword evidence="1" id="KW-0880">Kelch repeat</keyword>
<dbReference type="InterPro" id="IPR011705">
    <property type="entry name" value="BACK"/>
</dbReference>
<accession>A0A9Q1HCU9</accession>
<evidence type="ECO:0000259" key="3">
    <source>
        <dbReference type="PROSITE" id="PS50097"/>
    </source>
</evidence>
<dbReference type="SMART" id="SM00225">
    <property type="entry name" value="BTB"/>
    <property type="match status" value="1"/>
</dbReference>